<organism evidence="3 4">
    <name type="scientific">Litoribaculum gwangyangense</name>
    <dbReference type="NCBI Taxonomy" id="1130722"/>
    <lineage>
        <taxon>Bacteria</taxon>
        <taxon>Pseudomonadati</taxon>
        <taxon>Bacteroidota</taxon>
        <taxon>Flavobacteriia</taxon>
        <taxon>Flavobacteriales</taxon>
        <taxon>Flavobacteriaceae</taxon>
        <taxon>Litoribaculum</taxon>
    </lineage>
</organism>
<sequence length="155" mass="17380">MKKLFILIISSFCFNVIVAQTNAIKITNLNTHKEKIIKENKRIKLKTIDGKIIKGRFKLENDIIIIDDIQINLTEIDELKRNPLLTSILTSGFLIYAGALTAGFGVLIGVLIDSTAFWLTIPAAGMIYAGIKSPNLNKNHKIEKGWKFEKISIPK</sequence>
<evidence type="ECO:0000256" key="1">
    <source>
        <dbReference type="SAM" id="Phobius"/>
    </source>
</evidence>
<keyword evidence="1" id="KW-1133">Transmembrane helix</keyword>
<evidence type="ECO:0000313" key="3">
    <source>
        <dbReference type="EMBL" id="GAA4806719.1"/>
    </source>
</evidence>
<dbReference type="Proteomes" id="UP001501433">
    <property type="component" value="Unassembled WGS sequence"/>
</dbReference>
<feature type="chain" id="PRO_5047402780" evidence="2">
    <location>
        <begin position="20"/>
        <end position="155"/>
    </location>
</feature>
<evidence type="ECO:0000313" key="4">
    <source>
        <dbReference type="Proteomes" id="UP001501433"/>
    </source>
</evidence>
<dbReference type="RefSeq" id="WP_345276011.1">
    <property type="nucleotide sequence ID" value="NZ_BAABJW010000002.1"/>
</dbReference>
<keyword evidence="1" id="KW-0812">Transmembrane</keyword>
<evidence type="ECO:0000256" key="2">
    <source>
        <dbReference type="SAM" id="SignalP"/>
    </source>
</evidence>
<dbReference type="EMBL" id="BAABJW010000002">
    <property type="protein sequence ID" value="GAA4806719.1"/>
    <property type="molecule type" value="Genomic_DNA"/>
</dbReference>
<gene>
    <name evidence="3" type="ORF">GCM10023330_11560</name>
</gene>
<feature type="signal peptide" evidence="2">
    <location>
        <begin position="1"/>
        <end position="19"/>
    </location>
</feature>
<keyword evidence="1" id="KW-0472">Membrane</keyword>
<feature type="transmembrane region" description="Helical" evidence="1">
    <location>
        <begin position="93"/>
        <end position="112"/>
    </location>
</feature>
<comment type="caution">
    <text evidence="3">The sequence shown here is derived from an EMBL/GenBank/DDBJ whole genome shotgun (WGS) entry which is preliminary data.</text>
</comment>
<accession>A0ABP9CBN7</accession>
<reference evidence="4" key="1">
    <citation type="journal article" date="2019" name="Int. J. Syst. Evol. Microbiol.">
        <title>The Global Catalogue of Microorganisms (GCM) 10K type strain sequencing project: providing services to taxonomists for standard genome sequencing and annotation.</title>
        <authorList>
            <consortium name="The Broad Institute Genomics Platform"/>
            <consortium name="The Broad Institute Genome Sequencing Center for Infectious Disease"/>
            <person name="Wu L."/>
            <person name="Ma J."/>
        </authorList>
    </citation>
    <scope>NUCLEOTIDE SEQUENCE [LARGE SCALE GENOMIC DNA]</scope>
    <source>
        <strain evidence="4">JCM 18325</strain>
    </source>
</reference>
<keyword evidence="4" id="KW-1185">Reference proteome</keyword>
<keyword evidence="2" id="KW-0732">Signal</keyword>
<proteinExistence type="predicted"/>
<protein>
    <submittedName>
        <fullName evidence="3">Uncharacterized protein</fullName>
    </submittedName>
</protein>
<name>A0ABP9CBN7_9FLAO</name>